<dbReference type="InterPro" id="IPR029044">
    <property type="entry name" value="Nucleotide-diphossugar_trans"/>
</dbReference>
<dbReference type="CDD" id="cd00761">
    <property type="entry name" value="Glyco_tranf_GTA_type"/>
    <property type="match status" value="1"/>
</dbReference>
<dbReference type="EMBL" id="JAGIKX010000031">
    <property type="protein sequence ID" value="MBP2258634.1"/>
    <property type="molecule type" value="Genomic_DNA"/>
</dbReference>
<reference evidence="3 4" key="1">
    <citation type="submission" date="2021-03" db="EMBL/GenBank/DDBJ databases">
        <title>Genomic Encyclopedia of Type Strains, Phase IV (KMG-IV): sequencing the most valuable type-strain genomes for metagenomic binning, comparative biology and taxonomic classification.</title>
        <authorList>
            <person name="Goeker M."/>
        </authorList>
    </citation>
    <scope>NUCLEOTIDE SEQUENCE [LARGE SCALE GENOMIC DNA]</scope>
    <source>
        <strain evidence="3 4">DSM 25790</strain>
    </source>
</reference>
<accession>A0ABS4SCK1</accession>
<protein>
    <recommendedName>
        <fullName evidence="2">Glycosyltransferase 2-like domain-containing protein</fullName>
    </recommendedName>
</protein>
<dbReference type="InterPro" id="IPR001173">
    <property type="entry name" value="Glyco_trans_2-like"/>
</dbReference>
<dbReference type="Pfam" id="PF00535">
    <property type="entry name" value="Glycos_transf_2"/>
    <property type="match status" value="1"/>
</dbReference>
<feature type="domain" description="Glycosyltransferase 2-like" evidence="2">
    <location>
        <begin position="196"/>
        <end position="304"/>
    </location>
</feature>
<comment type="caution">
    <text evidence="3">The sequence shown here is derived from an EMBL/GenBank/DDBJ whole genome shotgun (WGS) entry which is preliminary data.</text>
</comment>
<dbReference type="Proteomes" id="UP001519294">
    <property type="component" value="Unassembled WGS sequence"/>
</dbReference>
<gene>
    <name evidence="3" type="ORF">J2Z81_002618</name>
</gene>
<dbReference type="Gene3D" id="3.90.550.10">
    <property type="entry name" value="Spore Coat Polysaccharide Biosynthesis Protein SpsA, Chain A"/>
    <property type="match status" value="1"/>
</dbReference>
<evidence type="ECO:0000313" key="4">
    <source>
        <dbReference type="Proteomes" id="UP001519294"/>
    </source>
</evidence>
<proteinExistence type="inferred from homology"/>
<name>A0ABS4SCK1_9BACI</name>
<evidence type="ECO:0000313" key="3">
    <source>
        <dbReference type="EMBL" id="MBP2258634.1"/>
    </source>
</evidence>
<evidence type="ECO:0000259" key="2">
    <source>
        <dbReference type="Pfam" id="PF00535"/>
    </source>
</evidence>
<dbReference type="PANTHER" id="PTHR22916:SF3">
    <property type="entry name" value="UDP-GLCNAC:BETAGAL BETA-1,3-N-ACETYLGLUCOSAMINYLTRANSFERASE-LIKE PROTEIN 1"/>
    <property type="match status" value="1"/>
</dbReference>
<keyword evidence="4" id="KW-1185">Reference proteome</keyword>
<organism evidence="3 4">
    <name type="scientific">Virgibacillus alimentarius</name>
    <dbReference type="NCBI Taxonomy" id="698769"/>
    <lineage>
        <taxon>Bacteria</taxon>
        <taxon>Bacillati</taxon>
        <taxon>Bacillota</taxon>
        <taxon>Bacilli</taxon>
        <taxon>Bacillales</taxon>
        <taxon>Bacillaceae</taxon>
        <taxon>Virgibacillus</taxon>
    </lineage>
</organism>
<evidence type="ECO:0000256" key="1">
    <source>
        <dbReference type="ARBA" id="ARBA00006739"/>
    </source>
</evidence>
<dbReference type="PANTHER" id="PTHR22916">
    <property type="entry name" value="GLYCOSYLTRANSFERASE"/>
    <property type="match status" value="1"/>
</dbReference>
<dbReference type="RefSeq" id="WP_029268118.1">
    <property type="nucleotide sequence ID" value="NZ_JAGIKX010000031.1"/>
</dbReference>
<sequence length="418" mass="48042">MKDITAVLMPYSSKAILNKAIFSLKKINARIKSVIVLQDPNTSSISMSEHDWLDEIKPIPVNGKDIGETINHTIQPIDSTYLLFLQDNEYLSPAVHVNSLNLATKQVLETPHHQPLLVRTSFLRKHKLLSRLQVPFKEALFPAWLSNVDRSLITFEEGLIKQARKSNSTNTIHKQKMIQKYQLENQVEPRSPTVSLLLSNYNMENYVEIAVASCLLQNAQPDQLLIMDDGSSDHSYHQLQKWRDGEKVQVFHKKNGGKARALNQLLPYVTSDFILELDADDWLDPDAISVIKKQLSDLPEDIVLLYGNLKKWKQAKGDLLFKRIAMGKKVKDRAELLAYRFPLGPRIYRTSSLKKIGGFPVIAFENGRLYEDVSVLNRLIRDWQFLYCDFTVYNVREHENSITKNNLANWKAFLKTLK</sequence>
<comment type="similarity">
    <text evidence="1">Belongs to the glycosyltransferase 2 family.</text>
</comment>
<dbReference type="SUPFAM" id="SSF53448">
    <property type="entry name" value="Nucleotide-diphospho-sugar transferases"/>
    <property type="match status" value="1"/>
</dbReference>